<keyword evidence="1" id="KW-0156">Chromatin regulator</keyword>
<dbReference type="AlphaFoldDB" id="A0A915L2F7"/>
<keyword evidence="1" id="KW-0234">DNA repair</keyword>
<keyword evidence="1" id="KW-0132">Cell division</keyword>
<feature type="signal peptide" evidence="2">
    <location>
        <begin position="1"/>
        <end position="19"/>
    </location>
</feature>
<dbReference type="Pfam" id="PF06113">
    <property type="entry name" value="BRE"/>
    <property type="match status" value="1"/>
</dbReference>
<dbReference type="WBParaSite" id="nRc.2.0.1.t45258-RA">
    <property type="protein sequence ID" value="nRc.2.0.1.t45258-RA"/>
    <property type="gene ID" value="nRc.2.0.1.g45258"/>
</dbReference>
<comment type="domain">
    <text evidence="1">Contains 2 ubiquitin-conjugating enzyme family-like (UEV-like) regions. These regions lack the critical Cys residues required for ubiquitination but retain the ability to bind ubiquitin.</text>
</comment>
<keyword evidence="1" id="KW-0498">Mitosis</keyword>
<dbReference type="GO" id="GO:0070531">
    <property type="term" value="C:BRCA1-A complex"/>
    <property type="evidence" value="ECO:0007669"/>
    <property type="project" value="UniProtKB-UniRule"/>
</dbReference>
<evidence type="ECO:0000256" key="1">
    <source>
        <dbReference type="RuleBase" id="RU368019"/>
    </source>
</evidence>
<dbReference type="GO" id="GO:0051301">
    <property type="term" value="P:cell division"/>
    <property type="evidence" value="ECO:0007669"/>
    <property type="project" value="UniProtKB-UniRule"/>
</dbReference>
<organism evidence="3 4">
    <name type="scientific">Romanomermis culicivorax</name>
    <name type="common">Nematode worm</name>
    <dbReference type="NCBI Taxonomy" id="13658"/>
    <lineage>
        <taxon>Eukaryota</taxon>
        <taxon>Metazoa</taxon>
        <taxon>Ecdysozoa</taxon>
        <taxon>Nematoda</taxon>
        <taxon>Enoplea</taxon>
        <taxon>Dorylaimia</taxon>
        <taxon>Mermithida</taxon>
        <taxon>Mermithoidea</taxon>
        <taxon>Mermithidae</taxon>
        <taxon>Romanomermis</taxon>
    </lineage>
</organism>
<keyword evidence="1" id="KW-0131">Cell cycle</keyword>
<evidence type="ECO:0000313" key="3">
    <source>
        <dbReference type="Proteomes" id="UP000887565"/>
    </source>
</evidence>
<dbReference type="GO" id="GO:0070552">
    <property type="term" value="C:BRISC complex"/>
    <property type="evidence" value="ECO:0007669"/>
    <property type="project" value="UniProtKB-UniRule"/>
</dbReference>
<keyword evidence="1" id="KW-0963">Cytoplasm</keyword>
<keyword evidence="2" id="KW-0732">Signal</keyword>
<dbReference type="GO" id="GO:0031593">
    <property type="term" value="F:polyubiquitin modification-dependent protein binding"/>
    <property type="evidence" value="ECO:0007669"/>
    <property type="project" value="UniProtKB-UniRule"/>
</dbReference>
<comment type="function">
    <text evidence="1">May play a role in homeostasis or cellular differentiation in cells of neural, epithelial and germline origins. May also act as a death receptor-associated anti-apoptotic protein, which inhibits the mitochondrial apoptotic pathway.</text>
</comment>
<keyword evidence="1" id="KW-0227">DNA damage</keyword>
<keyword evidence="3" id="KW-1185">Reference proteome</keyword>
<proteinExistence type="inferred from homology"/>
<keyword evidence="1" id="KW-0539">Nucleus</keyword>
<dbReference type="InterPro" id="IPR010358">
    <property type="entry name" value="BRE"/>
</dbReference>
<dbReference type="GO" id="GO:0006325">
    <property type="term" value="P:chromatin organization"/>
    <property type="evidence" value="ECO:0007669"/>
    <property type="project" value="UniProtKB-UniRule"/>
</dbReference>
<sequence length="235" mass="27243">MNFTVILLGHFVFIWSAPSKPPMIIFDRNFKPNLGKLIAANPWNPMCDLSLTKLVENLFQLFAKHQIDLCMAYDRLSFDLKSFDNQFDGMEAILLPKAGSINNIDANFTFKIHVDKVHCLPSPFVTDTDVDDCALLVVKFKSNFDRANVELRLPDFINRLLLLAIVSNLDVVSSRNVIKIWVDTELYFVRLDDKLLTELTNVDVKLDKPNIRRPFGDERHTNWRRFVRKCLLDKQ</sequence>
<dbReference type="GO" id="GO:0006302">
    <property type="term" value="P:double-strand break repair"/>
    <property type="evidence" value="ECO:0007669"/>
    <property type="project" value="UniProtKB-UniRule"/>
</dbReference>
<comment type="similarity">
    <text evidence="1">Belongs to the BABAM2 family.</text>
</comment>
<keyword evidence="1" id="KW-0053">Apoptosis</keyword>
<reference evidence="4" key="1">
    <citation type="submission" date="2022-11" db="UniProtKB">
        <authorList>
            <consortium name="WormBaseParasite"/>
        </authorList>
    </citation>
    <scope>IDENTIFICATION</scope>
</reference>
<dbReference type="GO" id="GO:0007095">
    <property type="term" value="P:mitotic G2 DNA damage checkpoint signaling"/>
    <property type="evidence" value="ECO:0007669"/>
    <property type="project" value="UniProtKB-UniRule"/>
</dbReference>
<comment type="subcellular location">
    <subcellularLocation>
        <location evidence="1">Cytoplasm</location>
    </subcellularLocation>
    <subcellularLocation>
        <location evidence="1">Nucleus</location>
    </subcellularLocation>
    <text evidence="1">Localizes at sites of DNA damage at double-strand breaks (DSBs).</text>
</comment>
<feature type="chain" id="PRO_5037226010" description="BRISC and BRCA1-A complex member 2" evidence="2">
    <location>
        <begin position="20"/>
        <end position="235"/>
    </location>
</feature>
<keyword evidence="1" id="KW-0833">Ubl conjugation pathway</keyword>
<comment type="subunit">
    <text evidence="1">Component of the ARISC complex. Component of the BRCA1-A complex. Component of the BRISC complex. Binds polyubiquitin.</text>
</comment>
<dbReference type="Proteomes" id="UP000887565">
    <property type="component" value="Unplaced"/>
</dbReference>
<accession>A0A915L2F7</accession>
<name>A0A915L2F7_ROMCU</name>
<evidence type="ECO:0000256" key="2">
    <source>
        <dbReference type="SAM" id="SignalP"/>
    </source>
</evidence>
<dbReference type="GO" id="GO:0010212">
    <property type="term" value="P:response to ionizing radiation"/>
    <property type="evidence" value="ECO:0007669"/>
    <property type="project" value="UniProtKB-UniRule"/>
</dbReference>
<dbReference type="GO" id="GO:0006915">
    <property type="term" value="P:apoptotic process"/>
    <property type="evidence" value="ECO:0007669"/>
    <property type="project" value="UniProtKB-UniRule"/>
</dbReference>
<dbReference type="GO" id="GO:0005737">
    <property type="term" value="C:cytoplasm"/>
    <property type="evidence" value="ECO:0007669"/>
    <property type="project" value="UniProtKB-SubCell"/>
</dbReference>
<dbReference type="GO" id="GO:0045739">
    <property type="term" value="P:positive regulation of DNA repair"/>
    <property type="evidence" value="ECO:0007669"/>
    <property type="project" value="UniProtKB-UniRule"/>
</dbReference>
<protein>
    <recommendedName>
        <fullName evidence="1">BRISC and BRCA1-A complex member 2</fullName>
    </recommendedName>
</protein>
<evidence type="ECO:0000313" key="4">
    <source>
        <dbReference type="WBParaSite" id="nRc.2.0.1.t45258-RA"/>
    </source>
</evidence>